<keyword evidence="6" id="KW-1185">Reference proteome</keyword>
<feature type="non-terminal residue" evidence="5">
    <location>
        <position position="129"/>
    </location>
</feature>
<dbReference type="InterPro" id="IPR007110">
    <property type="entry name" value="Ig-like_dom"/>
</dbReference>
<accession>A0A8B6GF24</accession>
<keyword evidence="3" id="KW-0393">Immunoglobulin domain</keyword>
<dbReference type="InterPro" id="IPR003599">
    <property type="entry name" value="Ig_sub"/>
</dbReference>
<dbReference type="EMBL" id="UYJE01008333">
    <property type="protein sequence ID" value="VDI63071.1"/>
    <property type="molecule type" value="Genomic_DNA"/>
</dbReference>
<dbReference type="SMART" id="SM00409">
    <property type="entry name" value="IG"/>
    <property type="match status" value="1"/>
</dbReference>
<name>A0A8B6GF24_MYTGA</name>
<keyword evidence="2" id="KW-1015">Disulfide bond</keyword>
<dbReference type="InterPro" id="IPR051170">
    <property type="entry name" value="Neural/epithelial_adhesion"/>
</dbReference>
<evidence type="ECO:0000256" key="3">
    <source>
        <dbReference type="ARBA" id="ARBA00023319"/>
    </source>
</evidence>
<evidence type="ECO:0000313" key="5">
    <source>
        <dbReference type="EMBL" id="VDI63071.1"/>
    </source>
</evidence>
<dbReference type="InterPro" id="IPR013783">
    <property type="entry name" value="Ig-like_fold"/>
</dbReference>
<dbReference type="OrthoDB" id="6101791at2759"/>
<proteinExistence type="predicted"/>
<feature type="domain" description="Ig-like" evidence="4">
    <location>
        <begin position="31"/>
        <end position="114"/>
    </location>
</feature>
<dbReference type="Pfam" id="PF13927">
    <property type="entry name" value="Ig_3"/>
    <property type="match status" value="1"/>
</dbReference>
<dbReference type="AlphaFoldDB" id="A0A8B6GF24"/>
<evidence type="ECO:0000313" key="6">
    <source>
        <dbReference type="Proteomes" id="UP000596742"/>
    </source>
</evidence>
<dbReference type="PROSITE" id="PS50835">
    <property type="entry name" value="IG_LIKE"/>
    <property type="match status" value="1"/>
</dbReference>
<dbReference type="PANTHER" id="PTHR12231">
    <property type="entry name" value="CTX-RELATED TYPE I TRANSMEMBRANE PROTEIN"/>
    <property type="match status" value="1"/>
</dbReference>
<protein>
    <recommendedName>
        <fullName evidence="4">Ig-like domain-containing protein</fullName>
    </recommendedName>
</protein>
<dbReference type="SUPFAM" id="SSF48726">
    <property type="entry name" value="Immunoglobulin"/>
    <property type="match status" value="1"/>
</dbReference>
<dbReference type="PANTHER" id="PTHR12231:SF253">
    <property type="entry name" value="DPR-INTERACTING PROTEIN ETA, ISOFORM B-RELATED"/>
    <property type="match status" value="1"/>
</dbReference>
<dbReference type="Proteomes" id="UP000596742">
    <property type="component" value="Unassembled WGS sequence"/>
</dbReference>
<dbReference type="CDD" id="cd00096">
    <property type="entry name" value="Ig"/>
    <property type="match status" value="1"/>
</dbReference>
<reference evidence="5" key="1">
    <citation type="submission" date="2018-11" db="EMBL/GenBank/DDBJ databases">
        <authorList>
            <person name="Alioto T."/>
            <person name="Alioto T."/>
        </authorList>
    </citation>
    <scope>NUCLEOTIDE SEQUENCE</scope>
</reference>
<evidence type="ECO:0000259" key="4">
    <source>
        <dbReference type="PROSITE" id="PS50835"/>
    </source>
</evidence>
<sequence>MDEGYYKCSATNTFGTGLSSSTFLVVEGKAPIVQMDQIKYAGEVGTDILLQCYILSPDSEVISVSWIFNKTLSTVTVHSTSIEENKDSYDAFDTLHIQNLTKDDEGFYTCCAKNVFGYGYTNATFLHVK</sequence>
<comment type="caution">
    <text evidence="5">The sequence shown here is derived from an EMBL/GenBank/DDBJ whole genome shotgun (WGS) entry which is preliminary data.</text>
</comment>
<dbReference type="InterPro" id="IPR036179">
    <property type="entry name" value="Ig-like_dom_sf"/>
</dbReference>
<gene>
    <name evidence="5" type="ORF">MGAL_10B061289</name>
</gene>
<dbReference type="Gene3D" id="2.60.40.10">
    <property type="entry name" value="Immunoglobulins"/>
    <property type="match status" value="1"/>
</dbReference>
<evidence type="ECO:0000256" key="1">
    <source>
        <dbReference type="ARBA" id="ARBA00022737"/>
    </source>
</evidence>
<organism evidence="5 6">
    <name type="scientific">Mytilus galloprovincialis</name>
    <name type="common">Mediterranean mussel</name>
    <dbReference type="NCBI Taxonomy" id="29158"/>
    <lineage>
        <taxon>Eukaryota</taxon>
        <taxon>Metazoa</taxon>
        <taxon>Spiralia</taxon>
        <taxon>Lophotrochozoa</taxon>
        <taxon>Mollusca</taxon>
        <taxon>Bivalvia</taxon>
        <taxon>Autobranchia</taxon>
        <taxon>Pteriomorphia</taxon>
        <taxon>Mytilida</taxon>
        <taxon>Mytiloidea</taxon>
        <taxon>Mytilidae</taxon>
        <taxon>Mytilinae</taxon>
        <taxon>Mytilus</taxon>
    </lineage>
</organism>
<evidence type="ECO:0000256" key="2">
    <source>
        <dbReference type="ARBA" id="ARBA00023157"/>
    </source>
</evidence>
<keyword evidence="1" id="KW-0677">Repeat</keyword>